<proteinExistence type="inferred from homology"/>
<dbReference type="AlphaFoldDB" id="A0A553HLV6"/>
<dbReference type="PANTHER" id="PTHR10972">
    <property type="entry name" value="OXYSTEROL-BINDING PROTEIN-RELATED"/>
    <property type="match status" value="1"/>
</dbReference>
<comment type="caution">
    <text evidence="2">The sequence shown here is derived from an EMBL/GenBank/DDBJ whole genome shotgun (WGS) entry which is preliminary data.</text>
</comment>
<reference evidence="3" key="1">
    <citation type="submission" date="2019-06" db="EMBL/GenBank/DDBJ databases">
        <title>Draft genome sequence of the griseofulvin-producing fungus Xylaria cubensis strain G536.</title>
        <authorList>
            <person name="Mead M.E."/>
            <person name="Raja H.A."/>
            <person name="Steenwyk J.L."/>
            <person name="Knowles S.L."/>
            <person name="Oberlies N.H."/>
            <person name="Rokas A."/>
        </authorList>
    </citation>
    <scope>NUCLEOTIDE SEQUENCE [LARGE SCALE GENOMIC DNA]</scope>
    <source>
        <strain evidence="3">G536</strain>
    </source>
</reference>
<sequence>MYLKRWYSKPVQGDKPQQVKTTSQGNISQLRDFLSYLATIKGDLSDVTAPPFLLSPTSVTEIPTSWASRHELFQQPAYEDDAAKRALLVLKNFLCSLKPQLHTTAAKDGSPRKPLNAFLGELFIGEFGSKGNTSTRVVTEQVSHHPPVTACAAYNLETGMSSCGYVAQETSFSPVSGVRVRQVGHAIIRDERHQESHLRTLPTLAIKNLLTGAYPELEGVCYIVSSSGYVSTVEFTGKKTWRSSGGSKKNTVRAELARVPRDGEGRVEILYEVTGQWSGRLNITECATGTVLEDFDVDDVPMSEIRTRPLEEQSPWESRRAWRGVIEGIRAGDMDRVHVEKKRIEEAQRQIRKVEKLIGIEWPTVFFRPVAESPEFKLLAQAIPDPTARELARDRTAGVWQFVGPGAAEELISEGIYHRSLEPTGQILSN</sequence>
<dbReference type="InterPro" id="IPR000648">
    <property type="entry name" value="Oxysterol-bd"/>
</dbReference>
<dbReference type="Gene3D" id="3.30.70.3490">
    <property type="match status" value="1"/>
</dbReference>
<dbReference type="Proteomes" id="UP000319160">
    <property type="component" value="Unassembled WGS sequence"/>
</dbReference>
<dbReference type="OrthoDB" id="14833at2759"/>
<evidence type="ECO:0000313" key="2">
    <source>
        <dbReference type="EMBL" id="TRX88939.1"/>
    </source>
</evidence>
<dbReference type="STRING" id="2512241.A0A553HLV6"/>
<dbReference type="PANTHER" id="PTHR10972:SF92">
    <property type="entry name" value="OXYSTEROL BINDING PROTEIN"/>
    <property type="match status" value="1"/>
</dbReference>
<dbReference type="Pfam" id="PF01237">
    <property type="entry name" value="Oxysterol_BP"/>
    <property type="match status" value="1"/>
</dbReference>
<evidence type="ECO:0000313" key="3">
    <source>
        <dbReference type="Proteomes" id="UP000319160"/>
    </source>
</evidence>
<dbReference type="Gene3D" id="2.40.160.120">
    <property type="match status" value="1"/>
</dbReference>
<dbReference type="InterPro" id="IPR037239">
    <property type="entry name" value="OSBP_sf"/>
</dbReference>
<dbReference type="EMBL" id="VFLP01000077">
    <property type="protein sequence ID" value="TRX88939.1"/>
    <property type="molecule type" value="Genomic_DNA"/>
</dbReference>
<name>A0A553HLV6_9PEZI</name>
<dbReference type="Gene3D" id="1.10.287.2720">
    <property type="match status" value="1"/>
</dbReference>
<protein>
    <recommendedName>
        <fullName evidence="4">Oxysterol-binding protein</fullName>
    </recommendedName>
</protein>
<gene>
    <name evidence="2" type="ORF">FHL15_010167</name>
</gene>
<accession>A0A553HLV6</accession>
<evidence type="ECO:0000256" key="1">
    <source>
        <dbReference type="ARBA" id="ARBA00008842"/>
    </source>
</evidence>
<keyword evidence="3" id="KW-1185">Reference proteome</keyword>
<dbReference type="GO" id="GO:0008142">
    <property type="term" value="F:oxysterol binding"/>
    <property type="evidence" value="ECO:0007669"/>
    <property type="project" value="TreeGrafter"/>
</dbReference>
<evidence type="ECO:0008006" key="4">
    <source>
        <dbReference type="Google" id="ProtNLM"/>
    </source>
</evidence>
<dbReference type="SUPFAM" id="SSF144000">
    <property type="entry name" value="Oxysterol-binding protein-like"/>
    <property type="match status" value="1"/>
</dbReference>
<comment type="similarity">
    <text evidence="1">Belongs to the OSBP family.</text>
</comment>
<organism evidence="2 3">
    <name type="scientific">Xylaria flabelliformis</name>
    <dbReference type="NCBI Taxonomy" id="2512241"/>
    <lineage>
        <taxon>Eukaryota</taxon>
        <taxon>Fungi</taxon>
        <taxon>Dikarya</taxon>
        <taxon>Ascomycota</taxon>
        <taxon>Pezizomycotina</taxon>
        <taxon>Sordariomycetes</taxon>
        <taxon>Xylariomycetidae</taxon>
        <taxon>Xylariales</taxon>
        <taxon>Xylariaceae</taxon>
        <taxon>Xylaria</taxon>
    </lineage>
</organism>
<dbReference type="GO" id="GO:0016020">
    <property type="term" value="C:membrane"/>
    <property type="evidence" value="ECO:0007669"/>
    <property type="project" value="TreeGrafter"/>
</dbReference>
<dbReference type="GO" id="GO:0005829">
    <property type="term" value="C:cytosol"/>
    <property type="evidence" value="ECO:0007669"/>
    <property type="project" value="TreeGrafter"/>
</dbReference>